<sequence>MSAPFSSTRGIIRASSFPSSACVIPCGEVSALSTESAAMQFESSSNGQSEDRGIANDDAESSAPRHRPTVGPLTNNNVGEVVAKAKKAAASLWMILHAQTCRLPKDKCVNRGCSETRQLLIHVKACPAGSPDFSCPTHCRGCNETRKLLAHYRKCKDIRTKQVGLGRRSLLQSDQGSCLVCSLVARYAKGMMDRTSNSGGGGGGAIQGKNKAVASLISSSFDAKFNVGKGLADSSADRARKTPFERTPSMTLMPPPPPRYGSCPSASTTSSFLSNESFECSHVSSSRPMHSNISTGAAVTTRPFRASDEDCRTRSSDPSLLSKSVDSSISASFPILRRSEERVESADDELIVPGPNITDDASSTPSRRRRSESYDERQTRVVSAPGIIDGSESHLDEREREEGRRVSNNARPRSSSFNSDPTKTAISATSHRFDAIVEEGTLNCEEPMFSID</sequence>
<dbReference type="Pfam" id="PF02135">
    <property type="entry name" value="zf-TAZ"/>
    <property type="match status" value="1"/>
</dbReference>
<dbReference type="GO" id="GO:0008270">
    <property type="term" value="F:zinc ion binding"/>
    <property type="evidence" value="ECO:0007669"/>
    <property type="project" value="UniProtKB-KW"/>
</dbReference>
<feature type="compositionally biased region" description="Polar residues" evidence="4">
    <location>
        <begin position="283"/>
        <end position="298"/>
    </location>
</feature>
<feature type="compositionally biased region" description="Low complexity" evidence="4">
    <location>
        <begin position="316"/>
        <end position="327"/>
    </location>
</feature>
<organism evidence="6 7">
    <name type="scientific">Cyclostephanos tholiformis</name>
    <dbReference type="NCBI Taxonomy" id="382380"/>
    <lineage>
        <taxon>Eukaryota</taxon>
        <taxon>Sar</taxon>
        <taxon>Stramenopiles</taxon>
        <taxon>Ochrophyta</taxon>
        <taxon>Bacillariophyta</taxon>
        <taxon>Coscinodiscophyceae</taxon>
        <taxon>Thalassiosirophycidae</taxon>
        <taxon>Stephanodiscales</taxon>
        <taxon>Stephanodiscaceae</taxon>
        <taxon>Cyclostephanos</taxon>
    </lineage>
</organism>
<keyword evidence="3" id="KW-0862">Zinc</keyword>
<dbReference type="EMBL" id="JALLPB020000050">
    <property type="protein sequence ID" value="KAL3822936.1"/>
    <property type="molecule type" value="Genomic_DNA"/>
</dbReference>
<feature type="region of interest" description="Disordered" evidence="4">
    <location>
        <begin position="283"/>
        <end position="327"/>
    </location>
</feature>
<feature type="compositionally biased region" description="Basic and acidic residues" evidence="4">
    <location>
        <begin position="391"/>
        <end position="405"/>
    </location>
</feature>
<dbReference type="AlphaFoldDB" id="A0ABD3SEF6"/>
<evidence type="ECO:0000256" key="3">
    <source>
        <dbReference type="ARBA" id="ARBA00022833"/>
    </source>
</evidence>
<evidence type="ECO:0000259" key="5">
    <source>
        <dbReference type="PROSITE" id="PS50134"/>
    </source>
</evidence>
<feature type="region of interest" description="Disordered" evidence="4">
    <location>
        <begin position="40"/>
        <end position="76"/>
    </location>
</feature>
<dbReference type="SUPFAM" id="SSF57933">
    <property type="entry name" value="TAZ domain"/>
    <property type="match status" value="1"/>
</dbReference>
<dbReference type="InterPro" id="IPR000197">
    <property type="entry name" value="Znf_TAZ"/>
</dbReference>
<reference evidence="6 7" key="1">
    <citation type="submission" date="2024-10" db="EMBL/GenBank/DDBJ databases">
        <title>Updated reference genomes for cyclostephanoid diatoms.</title>
        <authorList>
            <person name="Roberts W.R."/>
            <person name="Alverson A.J."/>
        </authorList>
    </citation>
    <scope>NUCLEOTIDE SEQUENCE [LARGE SCALE GENOMIC DNA]</scope>
    <source>
        <strain evidence="6 7">AJA228-03</strain>
    </source>
</reference>
<feature type="domain" description="TAZ-type" evidence="5">
    <location>
        <begin position="81"/>
        <end position="181"/>
    </location>
</feature>
<keyword evidence="7" id="KW-1185">Reference proteome</keyword>
<evidence type="ECO:0000313" key="7">
    <source>
        <dbReference type="Proteomes" id="UP001530377"/>
    </source>
</evidence>
<name>A0ABD3SEF6_9STRA</name>
<feature type="region of interest" description="Disordered" evidence="4">
    <location>
        <begin position="232"/>
        <end position="268"/>
    </location>
</feature>
<comment type="caution">
    <text evidence="6">The sequence shown here is derived from an EMBL/GenBank/DDBJ whole genome shotgun (WGS) entry which is preliminary data.</text>
</comment>
<evidence type="ECO:0000313" key="6">
    <source>
        <dbReference type="EMBL" id="KAL3822936.1"/>
    </source>
</evidence>
<dbReference type="InterPro" id="IPR035898">
    <property type="entry name" value="TAZ_dom_sf"/>
</dbReference>
<proteinExistence type="predicted"/>
<dbReference type="Gene3D" id="1.20.1020.10">
    <property type="entry name" value="TAZ domain"/>
    <property type="match status" value="1"/>
</dbReference>
<feature type="region of interest" description="Disordered" evidence="4">
    <location>
        <begin position="340"/>
        <end position="426"/>
    </location>
</feature>
<keyword evidence="1" id="KW-0479">Metal-binding</keyword>
<feature type="compositionally biased region" description="Basic and acidic residues" evidence="4">
    <location>
        <begin position="235"/>
        <end position="244"/>
    </location>
</feature>
<evidence type="ECO:0000256" key="4">
    <source>
        <dbReference type="SAM" id="MobiDB-lite"/>
    </source>
</evidence>
<feature type="compositionally biased region" description="Basic and acidic residues" evidence="4">
    <location>
        <begin position="305"/>
        <end position="315"/>
    </location>
</feature>
<accession>A0ABD3SEF6</accession>
<gene>
    <name evidence="6" type="ORF">ACHAXA_011651</name>
</gene>
<evidence type="ECO:0000256" key="2">
    <source>
        <dbReference type="ARBA" id="ARBA00022771"/>
    </source>
</evidence>
<dbReference type="Proteomes" id="UP001530377">
    <property type="component" value="Unassembled WGS sequence"/>
</dbReference>
<dbReference type="PROSITE" id="PS50134">
    <property type="entry name" value="ZF_TAZ"/>
    <property type="match status" value="1"/>
</dbReference>
<evidence type="ECO:0000256" key="1">
    <source>
        <dbReference type="ARBA" id="ARBA00022723"/>
    </source>
</evidence>
<dbReference type="SMART" id="SM00551">
    <property type="entry name" value="ZnF_TAZ"/>
    <property type="match status" value="1"/>
</dbReference>
<feature type="compositionally biased region" description="Polar residues" evidence="4">
    <location>
        <begin position="406"/>
        <end position="426"/>
    </location>
</feature>
<keyword evidence="2" id="KW-0863">Zinc-finger</keyword>
<protein>
    <recommendedName>
        <fullName evidence="5">TAZ-type domain-containing protein</fullName>
    </recommendedName>
</protein>